<evidence type="ECO:0000313" key="1">
    <source>
        <dbReference type="EMBL" id="RVD88863.1"/>
    </source>
</evidence>
<accession>A0A437AC77</accession>
<dbReference type="EMBL" id="SAEB01000003">
    <property type="protein sequence ID" value="RVD88863.1"/>
    <property type="molecule type" value="Genomic_DNA"/>
</dbReference>
<comment type="caution">
    <text evidence="1">The sequence shown here is derived from an EMBL/GenBank/DDBJ whole genome shotgun (WGS) entry which is preliminary data.</text>
</comment>
<evidence type="ECO:0000313" key="2">
    <source>
        <dbReference type="Proteomes" id="UP000283090"/>
    </source>
</evidence>
<organism evidence="1 2">
    <name type="scientific">Arthrobotrys flagrans</name>
    <name type="common">Nematode-trapping fungus</name>
    <name type="synonym">Trichothecium flagrans</name>
    <dbReference type="NCBI Taxonomy" id="97331"/>
    <lineage>
        <taxon>Eukaryota</taxon>
        <taxon>Fungi</taxon>
        <taxon>Dikarya</taxon>
        <taxon>Ascomycota</taxon>
        <taxon>Pezizomycotina</taxon>
        <taxon>Orbiliomycetes</taxon>
        <taxon>Orbiliales</taxon>
        <taxon>Orbiliaceae</taxon>
        <taxon>Arthrobotrys</taxon>
    </lineage>
</organism>
<protein>
    <submittedName>
        <fullName evidence="1">Uncharacterized protein</fullName>
    </submittedName>
</protein>
<dbReference type="GeneID" id="93585345"/>
<sequence length="82" mass="9286">MDASHKVEVESLQTQLADLSLEPQNHKTKFGSLAGQKARLIFEEDQLQSKLEDHILQHQIWHTIFYLQPPPPQGSLTTASLP</sequence>
<dbReference type="Proteomes" id="UP000283090">
    <property type="component" value="Unassembled WGS sequence"/>
</dbReference>
<name>A0A437AC77_ARTFL</name>
<dbReference type="VEuPathDB" id="FungiDB:DFL_003034"/>
<keyword evidence="2" id="KW-1185">Reference proteome</keyword>
<dbReference type="RefSeq" id="XP_067494407.1">
    <property type="nucleotide sequence ID" value="XM_067631908.1"/>
</dbReference>
<proteinExistence type="predicted"/>
<gene>
    <name evidence="1" type="ORF">DFL_003034</name>
</gene>
<reference evidence="1 2" key="1">
    <citation type="submission" date="2019-01" db="EMBL/GenBank/DDBJ databases">
        <title>Intercellular communication is required for trap formation in the nematode-trapping fungus Duddingtonia flagrans.</title>
        <authorList>
            <person name="Youssar L."/>
            <person name="Wernet V."/>
            <person name="Hensel N."/>
            <person name="Hildebrandt H.-G."/>
            <person name="Fischer R."/>
        </authorList>
    </citation>
    <scope>NUCLEOTIDE SEQUENCE [LARGE SCALE GENOMIC DNA]</scope>
    <source>
        <strain evidence="1 2">CBS H-5679</strain>
    </source>
</reference>
<dbReference type="AlphaFoldDB" id="A0A437AC77"/>